<evidence type="ECO:0000313" key="2">
    <source>
        <dbReference type="Proteomes" id="UP000543642"/>
    </source>
</evidence>
<organism evidence="1 2">
    <name type="scientific">Catenibacillus scindens</name>
    <dbReference type="NCBI Taxonomy" id="673271"/>
    <lineage>
        <taxon>Bacteria</taxon>
        <taxon>Bacillati</taxon>
        <taxon>Bacillota</taxon>
        <taxon>Clostridia</taxon>
        <taxon>Lachnospirales</taxon>
        <taxon>Lachnospiraceae</taxon>
        <taxon>Catenibacillus</taxon>
    </lineage>
</organism>
<dbReference type="RefSeq" id="WP_207720566.1">
    <property type="nucleotide sequence ID" value="NZ_JACHFW010000003.1"/>
</dbReference>
<dbReference type="EMBL" id="JACHFW010000003">
    <property type="protein sequence ID" value="MBB5264027.1"/>
    <property type="molecule type" value="Genomic_DNA"/>
</dbReference>
<comment type="caution">
    <text evidence="1">The sequence shown here is derived from an EMBL/GenBank/DDBJ whole genome shotgun (WGS) entry which is preliminary data.</text>
</comment>
<reference evidence="1 2" key="1">
    <citation type="submission" date="2020-08" db="EMBL/GenBank/DDBJ databases">
        <title>Genomic Encyclopedia of Type Strains, Phase IV (KMG-IV): sequencing the most valuable type-strain genomes for metagenomic binning, comparative biology and taxonomic classification.</title>
        <authorList>
            <person name="Goeker M."/>
        </authorList>
    </citation>
    <scope>NUCLEOTIDE SEQUENCE [LARGE SCALE GENOMIC DNA]</scope>
    <source>
        <strain evidence="1 2">DSM 106146</strain>
    </source>
</reference>
<gene>
    <name evidence="1" type="ORF">HNP82_001132</name>
</gene>
<proteinExistence type="predicted"/>
<name>A0A7W8HAA1_9FIRM</name>
<dbReference type="AlphaFoldDB" id="A0A7W8HAA1"/>
<dbReference type="Proteomes" id="UP000543642">
    <property type="component" value="Unassembled WGS sequence"/>
</dbReference>
<accession>A0A7W8HAA1</accession>
<evidence type="ECO:0000313" key="1">
    <source>
        <dbReference type="EMBL" id="MBB5264027.1"/>
    </source>
</evidence>
<keyword evidence="2" id="KW-1185">Reference proteome</keyword>
<protein>
    <submittedName>
        <fullName evidence="1">Uncharacterized protein</fullName>
    </submittedName>
</protein>
<sequence>MAPSGTGGVLNFADVLLYGDFEDAVTFDSLVETYVVALSTDPETAVCLYDTEEYHKSVKFWY</sequence>